<feature type="transmembrane region" description="Helical" evidence="8">
    <location>
        <begin position="129"/>
        <end position="151"/>
    </location>
</feature>
<evidence type="ECO:0000256" key="4">
    <source>
        <dbReference type="ARBA" id="ARBA00022967"/>
    </source>
</evidence>
<comment type="subunit">
    <text evidence="8">The complex is composed of six subunits: RnfA, RnfB, RnfC, RnfD, RnfE and RnfG.</text>
</comment>
<dbReference type="HAMAP" id="MF_00478">
    <property type="entry name" value="RsxE_RnfE"/>
    <property type="match status" value="1"/>
</dbReference>
<dbReference type="GO" id="GO:0005886">
    <property type="term" value="C:plasma membrane"/>
    <property type="evidence" value="ECO:0007669"/>
    <property type="project" value="UniProtKB-SubCell"/>
</dbReference>
<comment type="similarity">
    <text evidence="8">Belongs to the NqrDE/RnfAE family.</text>
</comment>
<organism evidence="9 10">
    <name type="scientific">[Clostridium] leptum DSM 753</name>
    <dbReference type="NCBI Taxonomy" id="428125"/>
    <lineage>
        <taxon>Bacteria</taxon>
        <taxon>Bacillati</taxon>
        <taxon>Bacillota</taxon>
        <taxon>Clostridia</taxon>
        <taxon>Eubacteriales</taxon>
        <taxon>Oscillospiraceae</taxon>
        <taxon>Oscillospiraceae incertae sedis</taxon>
    </lineage>
</organism>
<dbReference type="HOGENOM" id="CLU_046659_1_1_9"/>
<keyword evidence="2 8" id="KW-0813">Transport</keyword>
<comment type="subcellular location">
    <subcellularLocation>
        <location evidence="8">Cell membrane</location>
        <topology evidence="8">Multi-pass membrane protein</topology>
    </subcellularLocation>
    <subcellularLocation>
        <location evidence="1">Endomembrane system</location>
        <topology evidence="1">Multi-pass membrane protein</topology>
    </subcellularLocation>
</comment>
<gene>
    <name evidence="8 9" type="primary">rnfE</name>
    <name evidence="9" type="ORF">CLOLEP_01594</name>
</gene>
<name>A7VSQ3_9FIRM</name>
<feature type="transmembrane region" description="Helical" evidence="8">
    <location>
        <begin position="42"/>
        <end position="61"/>
    </location>
</feature>
<dbReference type="eggNOG" id="COG4660">
    <property type="taxonomic scope" value="Bacteria"/>
</dbReference>
<evidence type="ECO:0000256" key="6">
    <source>
        <dbReference type="ARBA" id="ARBA00022989"/>
    </source>
</evidence>
<dbReference type="Pfam" id="PF02508">
    <property type="entry name" value="Rnf-Nqr"/>
    <property type="match status" value="1"/>
</dbReference>
<keyword evidence="4 8" id="KW-1278">Translocase</keyword>
<keyword evidence="8" id="KW-1003">Cell membrane</keyword>
<dbReference type="PANTHER" id="PTHR30586">
    <property type="entry name" value="ELECTRON TRANSPORT COMPLEX PROTEIN RNFE"/>
    <property type="match status" value="1"/>
</dbReference>
<evidence type="ECO:0000256" key="2">
    <source>
        <dbReference type="ARBA" id="ARBA00022448"/>
    </source>
</evidence>
<evidence type="ECO:0000256" key="5">
    <source>
        <dbReference type="ARBA" id="ARBA00022982"/>
    </source>
</evidence>
<dbReference type="AlphaFoldDB" id="A7VSQ3"/>
<protein>
    <recommendedName>
        <fullName evidence="8">Ion-translocating oxidoreductase complex subunit E</fullName>
        <ecNumber evidence="8">7.-.-.-</ecNumber>
    </recommendedName>
    <alternativeName>
        <fullName evidence="8">Rnf electron transport complex subunit E</fullName>
    </alternativeName>
</protein>
<dbReference type="NCBIfam" id="TIGR01948">
    <property type="entry name" value="rnfE"/>
    <property type="match status" value="1"/>
</dbReference>
<keyword evidence="5 8" id="KW-0249">Electron transport</keyword>
<dbReference type="NCBIfam" id="NF009070">
    <property type="entry name" value="PRK12405.1"/>
    <property type="match status" value="1"/>
</dbReference>
<evidence type="ECO:0000256" key="7">
    <source>
        <dbReference type="ARBA" id="ARBA00023136"/>
    </source>
</evidence>
<evidence type="ECO:0000256" key="3">
    <source>
        <dbReference type="ARBA" id="ARBA00022692"/>
    </source>
</evidence>
<feature type="transmembrane region" description="Helical" evidence="8">
    <location>
        <begin position="73"/>
        <end position="93"/>
    </location>
</feature>
<dbReference type="GO" id="GO:0022900">
    <property type="term" value="P:electron transport chain"/>
    <property type="evidence" value="ECO:0007669"/>
    <property type="project" value="UniProtKB-UniRule"/>
</dbReference>
<evidence type="ECO:0000313" key="9">
    <source>
        <dbReference type="EMBL" id="EDO61199.1"/>
    </source>
</evidence>
<comment type="caution">
    <text evidence="9">The sequence shown here is derived from an EMBL/GenBank/DDBJ whole genome shotgun (WGS) entry which is preliminary data.</text>
</comment>
<reference evidence="9 10" key="1">
    <citation type="submission" date="2007-08" db="EMBL/GenBank/DDBJ databases">
        <title>Draft genome sequence of Clostridium leptum (DSM 753).</title>
        <authorList>
            <person name="Sudarsanam P."/>
            <person name="Ley R."/>
            <person name="Guruge J."/>
            <person name="Turnbaugh P.J."/>
            <person name="Mahowald M."/>
            <person name="Liep D."/>
            <person name="Gordon J."/>
        </authorList>
    </citation>
    <scope>NUCLEOTIDE SEQUENCE [LARGE SCALE GENOMIC DNA]</scope>
    <source>
        <strain evidence="9 10">DSM 753</strain>
    </source>
</reference>
<evidence type="ECO:0000313" key="10">
    <source>
        <dbReference type="Proteomes" id="UP000003490"/>
    </source>
</evidence>
<reference evidence="9 10" key="2">
    <citation type="submission" date="2007-08" db="EMBL/GenBank/DDBJ databases">
        <authorList>
            <person name="Fulton L."/>
            <person name="Clifton S."/>
            <person name="Fulton B."/>
            <person name="Xu J."/>
            <person name="Minx P."/>
            <person name="Pepin K.H."/>
            <person name="Johnson M."/>
            <person name="Thiruvilangam P."/>
            <person name="Bhonagiri V."/>
            <person name="Nash W.E."/>
            <person name="Wang C."/>
            <person name="Mardis E.R."/>
            <person name="Wilson R.K."/>
        </authorList>
    </citation>
    <scope>NUCLEOTIDE SEQUENCE [LARGE SCALE GENOMIC DNA]</scope>
    <source>
        <strain evidence="9 10">DSM 753</strain>
    </source>
</reference>
<accession>A7VSQ3</accession>
<keyword evidence="6 8" id="KW-1133">Transmembrane helix</keyword>
<dbReference type="InterPro" id="IPR003667">
    <property type="entry name" value="NqrDE/RnfAE"/>
</dbReference>
<evidence type="ECO:0000256" key="8">
    <source>
        <dbReference type="HAMAP-Rule" id="MF_00478"/>
    </source>
</evidence>
<keyword evidence="7 8" id="KW-0472">Membrane</keyword>
<dbReference type="GO" id="GO:0012505">
    <property type="term" value="C:endomembrane system"/>
    <property type="evidence" value="ECO:0007669"/>
    <property type="project" value="UniProtKB-SubCell"/>
</dbReference>
<dbReference type="PIRSF" id="PIRSF006102">
    <property type="entry name" value="NQR_DE"/>
    <property type="match status" value="1"/>
</dbReference>
<dbReference type="EMBL" id="ABCB02000018">
    <property type="protein sequence ID" value="EDO61199.1"/>
    <property type="molecule type" value="Genomic_DNA"/>
</dbReference>
<dbReference type="InterPro" id="IPR010968">
    <property type="entry name" value="RnfE"/>
</dbReference>
<feature type="transmembrane region" description="Helical" evidence="8">
    <location>
        <begin position="99"/>
        <end position="117"/>
    </location>
</feature>
<keyword evidence="3 8" id="KW-0812">Transmembrane</keyword>
<dbReference type="Proteomes" id="UP000003490">
    <property type="component" value="Unassembled WGS sequence"/>
</dbReference>
<proteinExistence type="inferred from homology"/>
<dbReference type="EC" id="7.-.-.-" evidence="8"/>
<comment type="function">
    <text evidence="8">Part of a membrane-bound complex that couples electron transfer with translocation of ions across the membrane.</text>
</comment>
<dbReference type="PANTHER" id="PTHR30586:SF0">
    <property type="entry name" value="ION-TRANSLOCATING OXIDOREDUCTASE COMPLEX SUBUNIT E"/>
    <property type="match status" value="1"/>
</dbReference>
<evidence type="ECO:0000256" key="1">
    <source>
        <dbReference type="ARBA" id="ARBA00004127"/>
    </source>
</evidence>
<feature type="transmembrane region" description="Helical" evidence="8">
    <location>
        <begin position="171"/>
        <end position="192"/>
    </location>
</feature>
<sequence length="227" mass="23938">MAKMNLVREFTKGIIKENPVLCLVLGTCPTLAVTTAASNAIGMGIAATIVLVCSNAVISLLRKIIPDKVRIPAYITIIAGFVTMVQMLVKAYAPDIDKALGIYLPLIVVNCIILGRAEMYASKHSVLPSVLDGLGMGVGFTAAMLAMGIIREFFGTGAVFGVPIFQGVIDPIIVFILPPGGFFVFGMLIALANKLSGSKKKPEEIGCAACPMNGTCSKLQEKEACDK</sequence>